<dbReference type="SUPFAM" id="SSF101898">
    <property type="entry name" value="NHL repeat"/>
    <property type="match status" value="1"/>
</dbReference>
<evidence type="ECO:0000313" key="3">
    <source>
        <dbReference type="Proteomes" id="UP000198727"/>
    </source>
</evidence>
<sequence>MSRGGTRLVAIPLLACALVAAGCADAGRDELQIVENPVAATPATSPEPASAPAGTVLPVTGTVAALAVEPASRTLAVAVTEPPAVLLFALGDPEAVPRSVDLPAPAERLSVVGGQVVASVPEAGVVARVSVPDGQVERVPVTGQPVDVAGQGDHLLVAVRDRKAIEVLDGAAVTRTITGQLDSVDEIITEGAHPVVLDRVRTALFRLDVERGDVGEGLRAGQGATNAVPDGFGRVLVTDTRAGALLAFSTEPLLLRQRYPVPGGVYGIAYDDERHLAWVTLTERNEVVGFDVRGGEPTERFRLPTVRQPNSVAVDDRTGRVVVGSATGEGIQVITP</sequence>
<organism evidence="2 3">
    <name type="scientific">Amycolatopsis arida</name>
    <dbReference type="NCBI Taxonomy" id="587909"/>
    <lineage>
        <taxon>Bacteria</taxon>
        <taxon>Bacillati</taxon>
        <taxon>Actinomycetota</taxon>
        <taxon>Actinomycetes</taxon>
        <taxon>Pseudonocardiales</taxon>
        <taxon>Pseudonocardiaceae</taxon>
        <taxon>Amycolatopsis</taxon>
    </lineage>
</organism>
<dbReference type="EMBL" id="FOWW01000009">
    <property type="protein sequence ID" value="SFQ54592.1"/>
    <property type="molecule type" value="Genomic_DNA"/>
</dbReference>
<gene>
    <name evidence="2" type="ORF">SAMN05421810_10982</name>
</gene>
<feature type="chain" id="PRO_5011722684" description="Lipoprotein" evidence="1">
    <location>
        <begin position="27"/>
        <end position="336"/>
    </location>
</feature>
<keyword evidence="1" id="KW-0732">Signal</keyword>
<dbReference type="Proteomes" id="UP000198727">
    <property type="component" value="Unassembled WGS sequence"/>
</dbReference>
<evidence type="ECO:0000313" key="2">
    <source>
        <dbReference type="EMBL" id="SFQ54592.1"/>
    </source>
</evidence>
<dbReference type="Gene3D" id="2.130.10.10">
    <property type="entry name" value="YVTN repeat-like/Quinoprotein amine dehydrogenase"/>
    <property type="match status" value="1"/>
</dbReference>
<proteinExistence type="predicted"/>
<evidence type="ECO:0000256" key="1">
    <source>
        <dbReference type="SAM" id="SignalP"/>
    </source>
</evidence>
<dbReference type="PROSITE" id="PS51257">
    <property type="entry name" value="PROKAR_LIPOPROTEIN"/>
    <property type="match status" value="1"/>
</dbReference>
<protein>
    <recommendedName>
        <fullName evidence="4">Lipoprotein</fullName>
    </recommendedName>
</protein>
<feature type="signal peptide" evidence="1">
    <location>
        <begin position="1"/>
        <end position="26"/>
    </location>
</feature>
<keyword evidence="3" id="KW-1185">Reference proteome</keyword>
<dbReference type="RefSeq" id="WP_092534079.1">
    <property type="nucleotide sequence ID" value="NZ_FOWW01000009.1"/>
</dbReference>
<dbReference type="STRING" id="587909.SAMN05421810_10982"/>
<accession>A0A1I5ZDT6</accession>
<dbReference type="AlphaFoldDB" id="A0A1I5ZDT6"/>
<name>A0A1I5ZDT6_9PSEU</name>
<dbReference type="InterPro" id="IPR015943">
    <property type="entry name" value="WD40/YVTN_repeat-like_dom_sf"/>
</dbReference>
<evidence type="ECO:0008006" key="4">
    <source>
        <dbReference type="Google" id="ProtNLM"/>
    </source>
</evidence>
<reference evidence="3" key="1">
    <citation type="submission" date="2016-10" db="EMBL/GenBank/DDBJ databases">
        <authorList>
            <person name="Varghese N."/>
            <person name="Submissions S."/>
        </authorList>
    </citation>
    <scope>NUCLEOTIDE SEQUENCE [LARGE SCALE GENOMIC DNA]</scope>
    <source>
        <strain evidence="3">CGMCC 4.5579</strain>
    </source>
</reference>
<dbReference type="OrthoDB" id="4446106at2"/>